<comment type="subcellular location">
    <subcellularLocation>
        <location evidence="1">Cytoplasm</location>
    </subcellularLocation>
</comment>
<dbReference type="PANTHER" id="PTHR28511">
    <property type="entry name" value="ENDONUCLEASE V"/>
    <property type="match status" value="1"/>
</dbReference>
<dbReference type="KEGG" id="uam:UABAM_05328"/>
<dbReference type="PANTHER" id="PTHR28511:SF1">
    <property type="entry name" value="ENDONUCLEASE V"/>
    <property type="match status" value="1"/>
</dbReference>
<evidence type="ECO:0000256" key="2">
    <source>
        <dbReference type="ARBA" id="ARBA00022490"/>
    </source>
</evidence>
<dbReference type="OrthoDB" id="9790916at2"/>
<evidence type="ECO:0000313" key="6">
    <source>
        <dbReference type="EMBL" id="BBM86926.1"/>
    </source>
</evidence>
<proteinExistence type="predicted"/>
<keyword evidence="2" id="KW-0963">Cytoplasm</keyword>
<reference evidence="6 7" key="1">
    <citation type="submission" date="2019-08" db="EMBL/GenBank/DDBJ databases">
        <title>Complete genome sequence of Candidatus Uab amorphum.</title>
        <authorList>
            <person name="Shiratori T."/>
            <person name="Suzuki S."/>
            <person name="Kakizawa Y."/>
            <person name="Ishida K."/>
        </authorList>
    </citation>
    <scope>NUCLEOTIDE SEQUENCE [LARGE SCALE GENOMIC DNA]</scope>
    <source>
        <strain evidence="6 7">SRT547</strain>
    </source>
</reference>
<evidence type="ECO:0000256" key="1">
    <source>
        <dbReference type="ARBA" id="ARBA00004496"/>
    </source>
</evidence>
<name>A0A5S9ISQ3_UABAM</name>
<keyword evidence="3" id="KW-0540">Nuclease</keyword>
<dbReference type="Pfam" id="PF04493">
    <property type="entry name" value="Endonuclease_5"/>
    <property type="match status" value="1"/>
</dbReference>
<dbReference type="RefSeq" id="WP_151970962.1">
    <property type="nucleotide sequence ID" value="NZ_AP019860.1"/>
</dbReference>
<evidence type="ECO:0000256" key="3">
    <source>
        <dbReference type="ARBA" id="ARBA00022722"/>
    </source>
</evidence>
<evidence type="ECO:0000256" key="4">
    <source>
        <dbReference type="ARBA" id="ARBA00022759"/>
    </source>
</evidence>
<protein>
    <submittedName>
        <fullName evidence="6">Endonuclease V</fullName>
    </submittedName>
</protein>
<dbReference type="InterPro" id="IPR007581">
    <property type="entry name" value="Endonuclease-V"/>
</dbReference>
<evidence type="ECO:0000256" key="5">
    <source>
        <dbReference type="ARBA" id="ARBA00022801"/>
    </source>
</evidence>
<accession>A0A5S9ISQ3</accession>
<dbReference type="Gene3D" id="3.30.2170.10">
    <property type="entry name" value="archaeoglobus fulgidus dsm 4304 superfamily"/>
    <property type="match status" value="1"/>
</dbReference>
<dbReference type="GO" id="GO:0016891">
    <property type="term" value="F:RNA endonuclease activity producing 5'-phosphomonoesters, hydrolytic mechanism"/>
    <property type="evidence" value="ECO:0007669"/>
    <property type="project" value="TreeGrafter"/>
</dbReference>
<keyword evidence="4 6" id="KW-0255">Endonuclease</keyword>
<dbReference type="AlphaFoldDB" id="A0A5S9ISQ3"/>
<evidence type="ECO:0000313" key="7">
    <source>
        <dbReference type="Proteomes" id="UP000326354"/>
    </source>
</evidence>
<gene>
    <name evidence="6" type="ORF">UABAM_05328</name>
</gene>
<organism evidence="6 7">
    <name type="scientific">Uabimicrobium amorphum</name>
    <dbReference type="NCBI Taxonomy" id="2596890"/>
    <lineage>
        <taxon>Bacteria</taxon>
        <taxon>Pseudomonadati</taxon>
        <taxon>Planctomycetota</taxon>
        <taxon>Candidatus Uabimicrobiia</taxon>
        <taxon>Candidatus Uabimicrobiales</taxon>
        <taxon>Candidatus Uabimicrobiaceae</taxon>
        <taxon>Candidatus Uabimicrobium</taxon>
    </lineage>
</organism>
<dbReference type="GO" id="GO:0006281">
    <property type="term" value="P:DNA repair"/>
    <property type="evidence" value="ECO:0007669"/>
    <property type="project" value="InterPro"/>
</dbReference>
<dbReference type="EMBL" id="AP019860">
    <property type="protein sequence ID" value="BBM86926.1"/>
    <property type="molecule type" value="Genomic_DNA"/>
</dbReference>
<keyword evidence="7" id="KW-1185">Reference proteome</keyword>
<dbReference type="GO" id="GO:0003727">
    <property type="term" value="F:single-stranded RNA binding"/>
    <property type="evidence" value="ECO:0007669"/>
    <property type="project" value="TreeGrafter"/>
</dbReference>
<sequence>MEIKEYLLMPEETEQAILWQEQHAQKVIHENHAQNPRLVAGADVSYGKHGEKAFSSVVVVDISSGEVVEKATWVGKPPHNYKPGFFALREVPCLLKTFEKLQTTPDVVLIDGNGLIHKRRFGLACHMGLCLDIPTIGCAKSLLVGNHKPLSKKAPIAPVSHMGDEIGIAMRKNREVTYVSVGHKVDLEFAKNFVFDLPVPTAIDHAHNSCSELFKKDQQLQENEKDKNKVQIIATAKDLKSQGLSYADVAKELNNYKDLRAMYGKKFTPRKIRNWLEQK</sequence>
<dbReference type="GO" id="GO:0005737">
    <property type="term" value="C:cytoplasm"/>
    <property type="evidence" value="ECO:0007669"/>
    <property type="project" value="UniProtKB-SubCell"/>
</dbReference>
<keyword evidence="5" id="KW-0378">Hydrolase</keyword>
<dbReference type="Proteomes" id="UP000326354">
    <property type="component" value="Chromosome"/>
</dbReference>
<dbReference type="CDD" id="cd06559">
    <property type="entry name" value="Endonuclease_V"/>
    <property type="match status" value="1"/>
</dbReference>